<dbReference type="Proteomes" id="UP000789831">
    <property type="component" value="Unassembled WGS sequence"/>
</dbReference>
<dbReference type="OrthoDB" id="9942608at2759"/>
<feature type="compositionally biased region" description="Polar residues" evidence="1">
    <location>
        <begin position="185"/>
        <end position="208"/>
    </location>
</feature>
<feature type="compositionally biased region" description="Basic and acidic residues" evidence="1">
    <location>
        <begin position="171"/>
        <end position="183"/>
    </location>
</feature>
<dbReference type="SMART" id="SM00546">
    <property type="entry name" value="CUE"/>
    <property type="match status" value="1"/>
</dbReference>
<feature type="compositionally biased region" description="Basic and acidic residues" evidence="1">
    <location>
        <begin position="145"/>
        <end position="156"/>
    </location>
</feature>
<evidence type="ECO:0000256" key="1">
    <source>
        <dbReference type="SAM" id="MobiDB-lite"/>
    </source>
</evidence>
<dbReference type="Pfam" id="PF02845">
    <property type="entry name" value="CUE"/>
    <property type="match status" value="1"/>
</dbReference>
<dbReference type="InterPro" id="IPR003892">
    <property type="entry name" value="CUE"/>
</dbReference>
<dbReference type="CDD" id="cd14279">
    <property type="entry name" value="CUE"/>
    <property type="match status" value="1"/>
</dbReference>
<gene>
    <name evidence="3" type="ORF">AGERDE_LOCUS412</name>
</gene>
<dbReference type="EMBL" id="CAJVPL010000020">
    <property type="protein sequence ID" value="CAG8434795.1"/>
    <property type="molecule type" value="Genomic_DNA"/>
</dbReference>
<name>A0A9N8V1N2_9GLOM</name>
<dbReference type="AlphaFoldDB" id="A0A9N8V1N2"/>
<dbReference type="PROSITE" id="PS51140">
    <property type="entry name" value="CUE"/>
    <property type="match status" value="1"/>
</dbReference>
<feature type="compositionally biased region" description="Polar residues" evidence="1">
    <location>
        <begin position="96"/>
        <end position="107"/>
    </location>
</feature>
<evidence type="ECO:0000313" key="3">
    <source>
        <dbReference type="EMBL" id="CAG8434795.1"/>
    </source>
</evidence>
<feature type="region of interest" description="Disordered" evidence="1">
    <location>
        <begin position="145"/>
        <end position="308"/>
    </location>
</feature>
<dbReference type="PANTHER" id="PTHR16461">
    <property type="entry name" value="TOLL-INTERACTING PROTEIN"/>
    <property type="match status" value="1"/>
</dbReference>
<organism evidence="3 4">
    <name type="scientific">Ambispora gerdemannii</name>
    <dbReference type="NCBI Taxonomy" id="144530"/>
    <lineage>
        <taxon>Eukaryota</taxon>
        <taxon>Fungi</taxon>
        <taxon>Fungi incertae sedis</taxon>
        <taxon>Mucoromycota</taxon>
        <taxon>Glomeromycotina</taxon>
        <taxon>Glomeromycetes</taxon>
        <taxon>Archaeosporales</taxon>
        <taxon>Ambisporaceae</taxon>
        <taxon>Ambispora</taxon>
    </lineage>
</organism>
<accession>A0A9N8V1N2</accession>
<dbReference type="PANTHER" id="PTHR16461:SF5">
    <property type="entry name" value="TOLL-INTERACTING PROTEIN"/>
    <property type="match status" value="1"/>
</dbReference>
<dbReference type="GO" id="GO:0043130">
    <property type="term" value="F:ubiquitin binding"/>
    <property type="evidence" value="ECO:0007669"/>
    <property type="project" value="InterPro"/>
</dbReference>
<dbReference type="SUPFAM" id="SSF46934">
    <property type="entry name" value="UBA-like"/>
    <property type="match status" value="1"/>
</dbReference>
<reference evidence="3" key="1">
    <citation type="submission" date="2021-06" db="EMBL/GenBank/DDBJ databases">
        <authorList>
            <person name="Kallberg Y."/>
            <person name="Tangrot J."/>
            <person name="Rosling A."/>
        </authorList>
    </citation>
    <scope>NUCLEOTIDE SEQUENCE</scope>
    <source>
        <strain evidence="3">MT106</strain>
    </source>
</reference>
<dbReference type="GO" id="GO:0006511">
    <property type="term" value="P:ubiquitin-dependent protein catabolic process"/>
    <property type="evidence" value="ECO:0007669"/>
    <property type="project" value="TreeGrafter"/>
</dbReference>
<evidence type="ECO:0000313" key="4">
    <source>
        <dbReference type="Proteomes" id="UP000789831"/>
    </source>
</evidence>
<protein>
    <submittedName>
        <fullName evidence="3">11753_t:CDS:1</fullName>
    </submittedName>
</protein>
<proteinExistence type="predicted"/>
<sequence length="308" mass="34243">MAIDRNEALATLKAMFPDIDYLEEVLDAHDGALEPALNALLEISDPNYKSQDNIPVQAEGLLTSTSREQLLRDEELARNLAAEADRAAGYGPPSHVSANARNRPANTQQQQQQNSDFNFSDEIPVIKEKIVNVADTTKKKVREWYDRLKQQTRPETDENTNNPKYTNLPHNEVDNGRWEDDYRPVSNNSRQSGTRQIPRNSASKSFQTSNDSNDDNSSNIFPGHTGFASSSPTTTASDSSIKIIRQTNNSDMSTLNTQDKSSDISPYLISDTGNADPERITAPKLPSIPRRYEVTRASSADAEEISKD</sequence>
<evidence type="ECO:0000259" key="2">
    <source>
        <dbReference type="PROSITE" id="PS51140"/>
    </source>
</evidence>
<feature type="compositionally biased region" description="Low complexity" evidence="1">
    <location>
        <begin position="209"/>
        <end position="219"/>
    </location>
</feature>
<dbReference type="GO" id="GO:0005737">
    <property type="term" value="C:cytoplasm"/>
    <property type="evidence" value="ECO:0007669"/>
    <property type="project" value="TreeGrafter"/>
</dbReference>
<dbReference type="Gene3D" id="1.10.8.10">
    <property type="entry name" value="DNA helicase RuvA subunit, C-terminal domain"/>
    <property type="match status" value="1"/>
</dbReference>
<feature type="compositionally biased region" description="Polar residues" evidence="1">
    <location>
        <begin position="159"/>
        <end position="169"/>
    </location>
</feature>
<feature type="region of interest" description="Disordered" evidence="1">
    <location>
        <begin position="86"/>
        <end position="120"/>
    </location>
</feature>
<comment type="caution">
    <text evidence="3">The sequence shown here is derived from an EMBL/GenBank/DDBJ whole genome shotgun (WGS) entry which is preliminary data.</text>
</comment>
<dbReference type="InterPro" id="IPR009060">
    <property type="entry name" value="UBA-like_sf"/>
</dbReference>
<feature type="compositionally biased region" description="Polar residues" evidence="1">
    <location>
        <begin position="245"/>
        <end position="259"/>
    </location>
</feature>
<dbReference type="GO" id="GO:0031624">
    <property type="term" value="F:ubiquitin conjugating enzyme binding"/>
    <property type="evidence" value="ECO:0007669"/>
    <property type="project" value="TreeGrafter"/>
</dbReference>
<feature type="domain" description="CUE" evidence="2">
    <location>
        <begin position="4"/>
        <end position="45"/>
    </location>
</feature>
<keyword evidence="4" id="KW-1185">Reference proteome</keyword>
<feature type="compositionally biased region" description="Low complexity" evidence="1">
    <location>
        <begin position="228"/>
        <end position="240"/>
    </location>
</feature>